<dbReference type="RefSeq" id="WP_124071465.1">
    <property type="nucleotide sequence ID" value="NZ_CBCRXF010000002.1"/>
</dbReference>
<protein>
    <submittedName>
        <fullName evidence="6">Putative metallo-hydrolase</fullName>
        <ecNumber evidence="6">3.-.-.-</ecNumber>
    </submittedName>
</protein>
<dbReference type="SMART" id="SM00849">
    <property type="entry name" value="Lactamase_B"/>
    <property type="match status" value="1"/>
</dbReference>
<dbReference type="EC" id="3.-.-.-" evidence="6"/>
<evidence type="ECO:0000256" key="3">
    <source>
        <dbReference type="ARBA" id="ARBA00022801"/>
    </source>
</evidence>
<dbReference type="GO" id="GO:0046872">
    <property type="term" value="F:metal ion binding"/>
    <property type="evidence" value="ECO:0007669"/>
    <property type="project" value="UniProtKB-KW"/>
</dbReference>
<keyword evidence="7" id="KW-1185">Reference proteome</keyword>
<gene>
    <name evidence="6" type="ORF">FILTAD_02656</name>
</gene>
<keyword evidence="4" id="KW-0862">Zinc</keyword>
<dbReference type="InterPro" id="IPR001279">
    <property type="entry name" value="Metallo-B-lactamas"/>
</dbReference>
<organism evidence="6 7">
    <name type="scientific">Filibacter tadaridae</name>
    <dbReference type="NCBI Taxonomy" id="2483811"/>
    <lineage>
        <taxon>Bacteria</taxon>
        <taxon>Bacillati</taxon>
        <taxon>Bacillota</taxon>
        <taxon>Bacilli</taxon>
        <taxon>Bacillales</taxon>
        <taxon>Caryophanaceae</taxon>
        <taxon>Filibacter</taxon>
    </lineage>
</organism>
<dbReference type="Pfam" id="PF00753">
    <property type="entry name" value="Lactamase_B"/>
    <property type="match status" value="1"/>
</dbReference>
<keyword evidence="3 6" id="KW-0378">Hydrolase</keyword>
<comment type="cofactor">
    <cofactor evidence="1">
        <name>Zn(2+)</name>
        <dbReference type="ChEBI" id="CHEBI:29105"/>
    </cofactor>
</comment>
<evidence type="ECO:0000259" key="5">
    <source>
        <dbReference type="SMART" id="SM00849"/>
    </source>
</evidence>
<dbReference type="InterPro" id="IPR036866">
    <property type="entry name" value="RibonucZ/Hydroxyglut_hydro"/>
</dbReference>
<keyword evidence="2" id="KW-0479">Metal-binding</keyword>
<dbReference type="SUPFAM" id="SSF56281">
    <property type="entry name" value="Metallo-hydrolase/oxidoreductase"/>
    <property type="match status" value="1"/>
</dbReference>
<proteinExistence type="predicted"/>
<evidence type="ECO:0000256" key="1">
    <source>
        <dbReference type="ARBA" id="ARBA00001947"/>
    </source>
</evidence>
<evidence type="ECO:0000256" key="2">
    <source>
        <dbReference type="ARBA" id="ARBA00022723"/>
    </source>
</evidence>
<reference evidence="6 7" key="1">
    <citation type="submission" date="2018-11" db="EMBL/GenBank/DDBJ databases">
        <authorList>
            <person name="Criscuolo A."/>
        </authorList>
    </citation>
    <scope>NUCLEOTIDE SEQUENCE [LARGE SCALE GENOMIC DNA]</scope>
    <source>
        <strain evidence="6">ATB-66</strain>
    </source>
</reference>
<evidence type="ECO:0000313" key="6">
    <source>
        <dbReference type="EMBL" id="VDC32428.1"/>
    </source>
</evidence>
<evidence type="ECO:0000313" key="7">
    <source>
        <dbReference type="Proteomes" id="UP000270468"/>
    </source>
</evidence>
<dbReference type="PANTHER" id="PTHR46233">
    <property type="entry name" value="HYDROXYACYLGLUTATHIONE HYDROLASE GLOC"/>
    <property type="match status" value="1"/>
</dbReference>
<dbReference type="PANTHER" id="PTHR46233:SF3">
    <property type="entry name" value="HYDROXYACYLGLUTATHIONE HYDROLASE GLOC"/>
    <property type="match status" value="1"/>
</dbReference>
<dbReference type="CDD" id="cd06262">
    <property type="entry name" value="metallo-hydrolase-like_MBL-fold"/>
    <property type="match status" value="1"/>
</dbReference>
<feature type="domain" description="Metallo-beta-lactamase" evidence="5">
    <location>
        <begin position="13"/>
        <end position="193"/>
    </location>
</feature>
<dbReference type="GO" id="GO:0016787">
    <property type="term" value="F:hydrolase activity"/>
    <property type="evidence" value="ECO:0007669"/>
    <property type="project" value="UniProtKB-KW"/>
</dbReference>
<sequence length="212" mass="23513">MLKVSTYPLGPIQTNCYIIQDNKGNCLIVDPGEEGARIIAKVKKAELTPCAILLTHAHFDHIGAVDIVRDKFFIPVYIHEDEQDWLSNADLNGSARYPTLPRVSIRKADHLITKEGLMEIGPFTFEVKHTPGHSPGSVTYVFSDDHFAIVGDTLFKRSIGRTDLPGGNTNELLASIHDKLLTLDDDFILYPGHEASTTPIDEKDTNPFLNGF</sequence>
<dbReference type="Gene3D" id="3.60.15.10">
    <property type="entry name" value="Ribonuclease Z/Hydroxyacylglutathione hydrolase-like"/>
    <property type="match status" value="1"/>
</dbReference>
<dbReference type="Proteomes" id="UP000270468">
    <property type="component" value="Unassembled WGS sequence"/>
</dbReference>
<dbReference type="OrthoDB" id="9802248at2"/>
<dbReference type="InterPro" id="IPR051453">
    <property type="entry name" value="MBL_Glyoxalase_II"/>
</dbReference>
<evidence type="ECO:0000256" key="4">
    <source>
        <dbReference type="ARBA" id="ARBA00022833"/>
    </source>
</evidence>
<accession>A0A3P5XC75</accession>
<dbReference type="EMBL" id="UXAV01000044">
    <property type="protein sequence ID" value="VDC32428.1"/>
    <property type="molecule type" value="Genomic_DNA"/>
</dbReference>
<name>A0A3P5XC75_9BACL</name>
<dbReference type="AlphaFoldDB" id="A0A3P5XC75"/>